<dbReference type="GO" id="GO:0015035">
    <property type="term" value="F:protein-disulfide reductase activity"/>
    <property type="evidence" value="ECO:0007669"/>
    <property type="project" value="InterPro"/>
</dbReference>
<dbReference type="CDD" id="cd02947">
    <property type="entry name" value="TRX_family"/>
    <property type="match status" value="1"/>
</dbReference>
<feature type="site" description="Contributes to redox potential value" evidence="4">
    <location>
        <position position="34"/>
    </location>
</feature>
<comment type="similarity">
    <text evidence="3">Belongs to the thioredoxin family.</text>
</comment>
<organism evidence="8">
    <name type="scientific">Melampsora larici-populina (strain 98AG31 / pathotype 3-4-7)</name>
    <name type="common">Poplar leaf rust fungus</name>
    <dbReference type="NCBI Taxonomy" id="747676"/>
    <lineage>
        <taxon>Eukaryota</taxon>
        <taxon>Fungi</taxon>
        <taxon>Dikarya</taxon>
        <taxon>Basidiomycota</taxon>
        <taxon>Pucciniomycotina</taxon>
        <taxon>Pucciniomycetes</taxon>
        <taxon>Pucciniales</taxon>
        <taxon>Melampsoraceae</taxon>
        <taxon>Melampsora</taxon>
    </lineage>
</organism>
<dbReference type="SUPFAM" id="SSF52833">
    <property type="entry name" value="Thioredoxin-like"/>
    <property type="match status" value="1"/>
</dbReference>
<sequence>MPSVEEISSNTEFQKAIETEKVTIVDFWAPWCGPCKVISPVFEKLAEEDTSCKVKFCKVNIDSLPDVASQYGIRAIPTFMTFVNAEKSDVVSGAGVAQLTEFINRSTGV</sequence>
<dbReference type="PANTHER" id="PTHR46115">
    <property type="entry name" value="THIOREDOXIN-LIKE PROTEIN 1"/>
    <property type="match status" value="1"/>
</dbReference>
<dbReference type="PIRSF" id="PIRSF000077">
    <property type="entry name" value="Thioredoxin"/>
    <property type="match status" value="1"/>
</dbReference>
<gene>
    <name evidence="7" type="ORF">MELLADRAFT_72489</name>
</gene>
<feature type="site" description="Deprotonates C-terminal active site Cys" evidence="4">
    <location>
        <position position="26"/>
    </location>
</feature>
<dbReference type="OrthoDB" id="2121326at2759"/>
<dbReference type="InterPro" id="IPR017937">
    <property type="entry name" value="Thioredoxin_CS"/>
</dbReference>
<evidence type="ECO:0000256" key="5">
    <source>
        <dbReference type="PIRSR" id="PIRSR000077-4"/>
    </source>
</evidence>
<dbReference type="RefSeq" id="XP_007413001.1">
    <property type="nucleotide sequence ID" value="XM_007412939.1"/>
</dbReference>
<keyword evidence="2 5" id="KW-1015">Disulfide bond</keyword>
<dbReference type="Gene3D" id="3.40.30.10">
    <property type="entry name" value="Glutaredoxin"/>
    <property type="match status" value="1"/>
</dbReference>
<dbReference type="InterPro" id="IPR005746">
    <property type="entry name" value="Thioredoxin"/>
</dbReference>
<evidence type="ECO:0000313" key="7">
    <source>
        <dbReference type="EMBL" id="EGG03887.1"/>
    </source>
</evidence>
<feature type="site" description="Contributes to redox potential value" evidence="4">
    <location>
        <position position="33"/>
    </location>
</feature>
<dbReference type="GeneID" id="18932114"/>
<dbReference type="Proteomes" id="UP000001072">
    <property type="component" value="Unassembled WGS sequence"/>
</dbReference>
<reference evidence="8" key="1">
    <citation type="journal article" date="2011" name="Proc. Natl. Acad. Sci. U.S.A.">
        <title>Obligate biotrophy features unraveled by the genomic analysis of rust fungi.</title>
        <authorList>
            <person name="Duplessis S."/>
            <person name="Cuomo C.A."/>
            <person name="Lin Y.-C."/>
            <person name="Aerts A."/>
            <person name="Tisserant E."/>
            <person name="Veneault-Fourrey C."/>
            <person name="Joly D.L."/>
            <person name="Hacquard S."/>
            <person name="Amselem J."/>
            <person name="Cantarel B.L."/>
            <person name="Chiu R."/>
            <person name="Coutinho P.M."/>
            <person name="Feau N."/>
            <person name="Field M."/>
            <person name="Frey P."/>
            <person name="Gelhaye E."/>
            <person name="Goldberg J."/>
            <person name="Grabherr M.G."/>
            <person name="Kodira C.D."/>
            <person name="Kohler A."/>
            <person name="Kuees U."/>
            <person name="Lindquist E.A."/>
            <person name="Lucas S.M."/>
            <person name="Mago R."/>
            <person name="Mauceli E."/>
            <person name="Morin E."/>
            <person name="Murat C."/>
            <person name="Pangilinan J.L."/>
            <person name="Park R."/>
            <person name="Pearson M."/>
            <person name="Quesneville H."/>
            <person name="Rouhier N."/>
            <person name="Sakthikumar S."/>
            <person name="Salamov A.A."/>
            <person name="Schmutz J."/>
            <person name="Selles B."/>
            <person name="Shapiro H."/>
            <person name="Tanguay P."/>
            <person name="Tuskan G.A."/>
            <person name="Henrissat B."/>
            <person name="Van de Peer Y."/>
            <person name="Rouze P."/>
            <person name="Ellis J.G."/>
            <person name="Dodds P.N."/>
            <person name="Schein J.E."/>
            <person name="Zhong S."/>
            <person name="Hamelin R.C."/>
            <person name="Grigoriev I.V."/>
            <person name="Szabo L.J."/>
            <person name="Martin F."/>
        </authorList>
    </citation>
    <scope>NUCLEOTIDE SEQUENCE [LARGE SCALE GENOMIC DNA]</scope>
    <source>
        <strain evidence="8">98AG31 / pathotype 3-4-7</strain>
    </source>
</reference>
<protein>
    <recommendedName>
        <fullName evidence="1 3">Thioredoxin</fullName>
    </recommendedName>
</protein>
<feature type="active site" description="Nucleophile" evidence="4">
    <location>
        <position position="35"/>
    </location>
</feature>
<dbReference type="InParanoid" id="F4RUP4"/>
<dbReference type="PROSITE" id="PS00194">
    <property type="entry name" value="THIOREDOXIN_1"/>
    <property type="match status" value="1"/>
</dbReference>
<dbReference type="PROSITE" id="PS51352">
    <property type="entry name" value="THIOREDOXIN_2"/>
    <property type="match status" value="1"/>
</dbReference>
<feature type="disulfide bond" description="Redox-active" evidence="5">
    <location>
        <begin position="32"/>
        <end position="35"/>
    </location>
</feature>
<evidence type="ECO:0000256" key="1">
    <source>
        <dbReference type="ARBA" id="ARBA00020570"/>
    </source>
</evidence>
<dbReference type="PRINTS" id="PR00421">
    <property type="entry name" value="THIOREDOXIN"/>
</dbReference>
<dbReference type="Pfam" id="PF00085">
    <property type="entry name" value="Thioredoxin"/>
    <property type="match status" value="1"/>
</dbReference>
<evidence type="ECO:0000256" key="3">
    <source>
        <dbReference type="PIRNR" id="PIRNR000077"/>
    </source>
</evidence>
<evidence type="ECO:0000259" key="6">
    <source>
        <dbReference type="PROSITE" id="PS51352"/>
    </source>
</evidence>
<evidence type="ECO:0000256" key="4">
    <source>
        <dbReference type="PIRSR" id="PIRSR000077-1"/>
    </source>
</evidence>
<dbReference type="InterPro" id="IPR036249">
    <property type="entry name" value="Thioredoxin-like_sf"/>
</dbReference>
<evidence type="ECO:0000256" key="2">
    <source>
        <dbReference type="ARBA" id="ARBA00023157"/>
    </source>
</evidence>
<dbReference type="VEuPathDB" id="FungiDB:MELLADRAFT_72489"/>
<name>F4RUP4_MELLP</name>
<dbReference type="AlphaFoldDB" id="F4RUP4"/>
<dbReference type="eggNOG" id="KOG0910">
    <property type="taxonomic scope" value="Eukaryota"/>
</dbReference>
<evidence type="ECO:0000313" key="8">
    <source>
        <dbReference type="Proteomes" id="UP000001072"/>
    </source>
</evidence>
<proteinExistence type="inferred from homology"/>
<dbReference type="STRING" id="747676.F4RUP4"/>
<keyword evidence="8" id="KW-1185">Reference proteome</keyword>
<dbReference type="HOGENOM" id="CLU_090389_14_0_1"/>
<dbReference type="KEGG" id="mlr:MELLADRAFT_72489"/>
<dbReference type="EMBL" id="GL883122">
    <property type="protein sequence ID" value="EGG03887.1"/>
    <property type="molecule type" value="Genomic_DNA"/>
</dbReference>
<dbReference type="NCBIfam" id="TIGR01068">
    <property type="entry name" value="thioredoxin"/>
    <property type="match status" value="1"/>
</dbReference>
<feature type="domain" description="Thioredoxin" evidence="6">
    <location>
        <begin position="1"/>
        <end position="108"/>
    </location>
</feature>
<dbReference type="FunFam" id="3.40.30.10:FF:000245">
    <property type="entry name" value="Thioredoxin"/>
    <property type="match status" value="1"/>
</dbReference>
<accession>F4RUP4</accession>
<keyword evidence="5" id="KW-0676">Redox-active center</keyword>
<feature type="active site" description="Nucleophile" evidence="4">
    <location>
        <position position="32"/>
    </location>
</feature>
<dbReference type="InterPro" id="IPR013766">
    <property type="entry name" value="Thioredoxin_domain"/>
</dbReference>